<keyword evidence="2" id="KW-0472">Membrane</keyword>
<gene>
    <name evidence="4" type="ORF">T459_20129</name>
</gene>
<protein>
    <recommendedName>
        <fullName evidence="3">SKP1 component dimerisation domain-containing protein</fullName>
    </recommendedName>
</protein>
<dbReference type="PANTHER" id="PTHR11165">
    <property type="entry name" value="SKP1"/>
    <property type="match status" value="1"/>
</dbReference>
<evidence type="ECO:0000313" key="5">
    <source>
        <dbReference type="Proteomes" id="UP000222542"/>
    </source>
</evidence>
<feature type="domain" description="SKP1 component dimerisation" evidence="3">
    <location>
        <begin position="44"/>
        <end position="78"/>
    </location>
</feature>
<keyword evidence="2" id="KW-1133">Transmembrane helix</keyword>
<dbReference type="GO" id="GO:0097602">
    <property type="term" value="F:cullin family protein binding"/>
    <property type="evidence" value="ECO:0000318"/>
    <property type="project" value="GO_Central"/>
</dbReference>
<keyword evidence="5" id="KW-1185">Reference proteome</keyword>
<dbReference type="InterPro" id="IPR016072">
    <property type="entry name" value="Skp1_comp_dimer"/>
</dbReference>
<dbReference type="InterPro" id="IPR011333">
    <property type="entry name" value="SKP1/BTB/POZ_sf"/>
</dbReference>
<dbReference type="GO" id="GO:0031146">
    <property type="term" value="P:SCF-dependent proteasomal ubiquitin-dependent protein catabolic process"/>
    <property type="evidence" value="ECO:0000318"/>
    <property type="project" value="GO_Central"/>
</dbReference>
<dbReference type="EMBL" id="AYRZ02000007">
    <property type="protein sequence ID" value="PHT76607.1"/>
    <property type="molecule type" value="Genomic_DNA"/>
</dbReference>
<dbReference type="GO" id="GO:0005737">
    <property type="term" value="C:cytoplasm"/>
    <property type="evidence" value="ECO:0000318"/>
    <property type="project" value="GO_Central"/>
</dbReference>
<evidence type="ECO:0000256" key="1">
    <source>
        <dbReference type="ARBA" id="ARBA00004906"/>
    </source>
</evidence>
<proteinExistence type="predicted"/>
<dbReference type="InterPro" id="IPR036296">
    <property type="entry name" value="SKP1-like_dim_sf"/>
</dbReference>
<dbReference type="SUPFAM" id="SSF81382">
    <property type="entry name" value="Skp1 dimerisation domain-like"/>
    <property type="match status" value="1"/>
</dbReference>
<reference evidence="4 5" key="2">
    <citation type="journal article" date="2017" name="Genome Biol.">
        <title>New reference genome sequences of hot pepper reveal the massive evolution of plant disease-resistance genes by retroduplication.</title>
        <authorList>
            <person name="Kim S."/>
            <person name="Park J."/>
            <person name="Yeom S.I."/>
            <person name="Kim Y.M."/>
            <person name="Seo E."/>
            <person name="Kim K.T."/>
            <person name="Kim M.S."/>
            <person name="Lee J.M."/>
            <person name="Cheong K."/>
            <person name="Shin H.S."/>
            <person name="Kim S.B."/>
            <person name="Han K."/>
            <person name="Lee J."/>
            <person name="Park M."/>
            <person name="Lee H.A."/>
            <person name="Lee H.Y."/>
            <person name="Lee Y."/>
            <person name="Oh S."/>
            <person name="Lee J.H."/>
            <person name="Choi E."/>
            <person name="Choi E."/>
            <person name="Lee S.E."/>
            <person name="Jeon J."/>
            <person name="Kim H."/>
            <person name="Choi G."/>
            <person name="Song H."/>
            <person name="Lee J."/>
            <person name="Lee S.C."/>
            <person name="Kwon J.K."/>
            <person name="Lee H.Y."/>
            <person name="Koo N."/>
            <person name="Hong Y."/>
            <person name="Kim R.W."/>
            <person name="Kang W.H."/>
            <person name="Huh J.H."/>
            <person name="Kang B.C."/>
            <person name="Yang T.J."/>
            <person name="Lee Y.H."/>
            <person name="Bennetzen J.L."/>
            <person name="Choi D."/>
        </authorList>
    </citation>
    <scope>NUCLEOTIDE SEQUENCE [LARGE SCALE GENOMIC DNA]</scope>
    <source>
        <strain evidence="5">cv. CM334</strain>
    </source>
</reference>
<accession>A0A2G2Z3K5</accession>
<reference evidence="4 5" key="1">
    <citation type="journal article" date="2014" name="Nat. Genet.">
        <title>Genome sequence of the hot pepper provides insights into the evolution of pungency in Capsicum species.</title>
        <authorList>
            <person name="Kim S."/>
            <person name="Park M."/>
            <person name="Yeom S.I."/>
            <person name="Kim Y.M."/>
            <person name="Lee J.M."/>
            <person name="Lee H.A."/>
            <person name="Seo E."/>
            <person name="Choi J."/>
            <person name="Cheong K."/>
            <person name="Kim K.T."/>
            <person name="Jung K."/>
            <person name="Lee G.W."/>
            <person name="Oh S.K."/>
            <person name="Bae C."/>
            <person name="Kim S.B."/>
            <person name="Lee H.Y."/>
            <person name="Kim S.Y."/>
            <person name="Kim M.S."/>
            <person name="Kang B.C."/>
            <person name="Jo Y.D."/>
            <person name="Yang H.B."/>
            <person name="Jeong H.J."/>
            <person name="Kang W.H."/>
            <person name="Kwon J.K."/>
            <person name="Shin C."/>
            <person name="Lim J.Y."/>
            <person name="Park J.H."/>
            <person name="Huh J.H."/>
            <person name="Kim J.S."/>
            <person name="Kim B.D."/>
            <person name="Cohen O."/>
            <person name="Paran I."/>
            <person name="Suh M.C."/>
            <person name="Lee S.B."/>
            <person name="Kim Y.K."/>
            <person name="Shin Y."/>
            <person name="Noh S.J."/>
            <person name="Park J."/>
            <person name="Seo Y.S."/>
            <person name="Kwon S.Y."/>
            <person name="Kim H.A."/>
            <person name="Park J.M."/>
            <person name="Kim H.J."/>
            <person name="Choi S.B."/>
            <person name="Bosland P.W."/>
            <person name="Reeves G."/>
            <person name="Jo S.H."/>
            <person name="Lee B.W."/>
            <person name="Cho H.T."/>
            <person name="Choi H.S."/>
            <person name="Lee M.S."/>
            <person name="Yu Y."/>
            <person name="Do Choi Y."/>
            <person name="Park B.S."/>
            <person name="van Deynze A."/>
            <person name="Ashrafi H."/>
            <person name="Hill T."/>
            <person name="Kim W.T."/>
            <person name="Pai H.S."/>
            <person name="Ahn H.K."/>
            <person name="Yeam I."/>
            <person name="Giovannoni J.J."/>
            <person name="Rose J.K."/>
            <person name="Sorensen I."/>
            <person name="Lee S.J."/>
            <person name="Kim R.W."/>
            <person name="Choi I.Y."/>
            <person name="Choi B.S."/>
            <person name="Lim J.S."/>
            <person name="Lee Y.H."/>
            <person name="Choi D."/>
        </authorList>
    </citation>
    <scope>NUCLEOTIDE SEQUENCE [LARGE SCALE GENOMIC DNA]</scope>
    <source>
        <strain evidence="5">cv. CM334</strain>
    </source>
</reference>
<dbReference type="Pfam" id="PF01466">
    <property type="entry name" value="Skp1"/>
    <property type="match status" value="1"/>
</dbReference>
<dbReference type="GO" id="GO:0005634">
    <property type="term" value="C:nucleus"/>
    <property type="evidence" value="ECO:0000318"/>
    <property type="project" value="GO_Central"/>
</dbReference>
<dbReference type="Proteomes" id="UP000222542">
    <property type="component" value="Unassembled WGS sequence"/>
</dbReference>
<organism evidence="4 5">
    <name type="scientific">Capsicum annuum</name>
    <name type="common">Capsicum pepper</name>
    <dbReference type="NCBI Taxonomy" id="4072"/>
    <lineage>
        <taxon>Eukaryota</taxon>
        <taxon>Viridiplantae</taxon>
        <taxon>Streptophyta</taxon>
        <taxon>Embryophyta</taxon>
        <taxon>Tracheophyta</taxon>
        <taxon>Spermatophyta</taxon>
        <taxon>Magnoliopsida</taxon>
        <taxon>eudicotyledons</taxon>
        <taxon>Gunneridae</taxon>
        <taxon>Pentapetalae</taxon>
        <taxon>asterids</taxon>
        <taxon>lamiids</taxon>
        <taxon>Solanales</taxon>
        <taxon>Solanaceae</taxon>
        <taxon>Solanoideae</taxon>
        <taxon>Capsiceae</taxon>
        <taxon>Capsicum</taxon>
    </lineage>
</organism>
<evidence type="ECO:0000259" key="3">
    <source>
        <dbReference type="Pfam" id="PF01466"/>
    </source>
</evidence>
<comment type="caution">
    <text evidence="4">The sequence shown here is derived from an EMBL/GenBank/DDBJ whole genome shotgun (WGS) entry which is preliminary data.</text>
</comment>
<feature type="transmembrane region" description="Helical" evidence="2">
    <location>
        <begin position="40"/>
        <end position="58"/>
    </location>
</feature>
<dbReference type="InterPro" id="IPR016897">
    <property type="entry name" value="SKP1"/>
</dbReference>
<evidence type="ECO:0000256" key="2">
    <source>
        <dbReference type="SAM" id="Phobius"/>
    </source>
</evidence>
<dbReference type="AlphaFoldDB" id="A0A2G2Z3K5"/>
<dbReference type="STRING" id="4072.A0A2G2Z3K5"/>
<keyword evidence="2" id="KW-0812">Transmembrane</keyword>
<evidence type="ECO:0000313" key="4">
    <source>
        <dbReference type="EMBL" id="PHT76607.1"/>
    </source>
</evidence>
<dbReference type="Gramene" id="PHT76607">
    <property type="protein sequence ID" value="PHT76607"/>
    <property type="gene ID" value="T459_20129"/>
</dbReference>
<dbReference type="Gene3D" id="3.30.710.10">
    <property type="entry name" value="Potassium Channel Kv1.1, Chain A"/>
    <property type="match status" value="1"/>
</dbReference>
<name>A0A2G2Z3K5_CAPAN</name>
<sequence>MIHHATEENATNKQQLEKFDMEFVKISFKMMSQLVFTANYLHIPGLVTLLCQTIAGKIKKKSIKADRRIFNITNDYTPLSGKIRTN</sequence>
<comment type="pathway">
    <text evidence="1">Protein modification; protein ubiquitination.</text>
</comment>